<protein>
    <recommendedName>
        <fullName evidence="3">Secreted protein</fullName>
    </recommendedName>
</protein>
<evidence type="ECO:0000313" key="1">
    <source>
        <dbReference type="EMBL" id="KAK7546320.1"/>
    </source>
</evidence>
<gene>
    <name evidence="1" type="ORF">IWX46DRAFT_600242</name>
</gene>
<proteinExistence type="predicted"/>
<comment type="caution">
    <text evidence="1">The sequence shown here is derived from an EMBL/GenBank/DDBJ whole genome shotgun (WGS) entry which is preliminary data.</text>
</comment>
<evidence type="ECO:0000313" key="2">
    <source>
        <dbReference type="Proteomes" id="UP001365128"/>
    </source>
</evidence>
<evidence type="ECO:0008006" key="3">
    <source>
        <dbReference type="Google" id="ProtNLM"/>
    </source>
</evidence>
<dbReference type="EMBL" id="JBBPDW010000015">
    <property type="protein sequence ID" value="KAK7546320.1"/>
    <property type="molecule type" value="Genomic_DNA"/>
</dbReference>
<keyword evidence="2" id="KW-1185">Reference proteome</keyword>
<name>A0ABR1MDC5_9PEZI</name>
<reference evidence="1 2" key="1">
    <citation type="submission" date="2024-04" db="EMBL/GenBank/DDBJ databases">
        <title>Phyllosticta paracitricarpa is synonymous to the EU quarantine fungus P. citricarpa based on phylogenomic analyses.</title>
        <authorList>
            <consortium name="Lawrence Berkeley National Laboratory"/>
            <person name="Van Ingen-Buijs V.A."/>
            <person name="Van Westerhoven A.C."/>
            <person name="Haridas S."/>
            <person name="Skiadas P."/>
            <person name="Martin F."/>
            <person name="Groenewald J.Z."/>
            <person name="Crous P.W."/>
            <person name="Seidl M.F."/>
        </authorList>
    </citation>
    <scope>NUCLEOTIDE SEQUENCE [LARGE SCALE GENOMIC DNA]</scope>
    <source>
        <strain evidence="1 2">CBS 122670</strain>
    </source>
</reference>
<sequence length="95" mass="9975">MCVRAKAACGPAAAAAANVSLSFALRLLAAGCWLLLLTHRSLVAGPPAHGSVAPPRASDVLRRASCVVRVVIPTYLPTYLPTDLVRNNRAGQLRM</sequence>
<dbReference type="Proteomes" id="UP001365128">
    <property type="component" value="Unassembled WGS sequence"/>
</dbReference>
<accession>A0ABR1MDC5</accession>
<organism evidence="1 2">
    <name type="scientific">Phyllosticta citricarpa</name>
    <dbReference type="NCBI Taxonomy" id="55181"/>
    <lineage>
        <taxon>Eukaryota</taxon>
        <taxon>Fungi</taxon>
        <taxon>Dikarya</taxon>
        <taxon>Ascomycota</taxon>
        <taxon>Pezizomycotina</taxon>
        <taxon>Dothideomycetes</taxon>
        <taxon>Dothideomycetes incertae sedis</taxon>
        <taxon>Botryosphaeriales</taxon>
        <taxon>Phyllostictaceae</taxon>
        <taxon>Phyllosticta</taxon>
    </lineage>
</organism>